<evidence type="ECO:0000313" key="2">
    <source>
        <dbReference type="Proteomes" id="UP000617145"/>
    </source>
</evidence>
<reference evidence="1" key="1">
    <citation type="journal article" date="2014" name="Int. J. Syst. Evol. Microbiol.">
        <title>Complete genome sequence of Corynebacterium casei LMG S-19264T (=DSM 44701T), isolated from a smear-ripened cheese.</title>
        <authorList>
            <consortium name="US DOE Joint Genome Institute (JGI-PGF)"/>
            <person name="Walter F."/>
            <person name="Albersmeier A."/>
            <person name="Kalinowski J."/>
            <person name="Ruckert C."/>
        </authorList>
    </citation>
    <scope>NUCLEOTIDE SEQUENCE</scope>
    <source>
        <strain evidence="1">CGMCC 1.15762</strain>
    </source>
</reference>
<evidence type="ECO:0000313" key="1">
    <source>
        <dbReference type="EMBL" id="GGG59702.1"/>
    </source>
</evidence>
<dbReference type="Proteomes" id="UP000617145">
    <property type="component" value="Unassembled WGS sequence"/>
</dbReference>
<dbReference type="EMBL" id="BMJV01000001">
    <property type="protein sequence ID" value="GGG59702.1"/>
    <property type="molecule type" value="Genomic_DNA"/>
</dbReference>
<keyword evidence="2" id="KW-1185">Reference proteome</keyword>
<dbReference type="RefSeq" id="WP_188787961.1">
    <property type="nucleotide sequence ID" value="NZ_BMJV01000001.1"/>
</dbReference>
<dbReference type="AlphaFoldDB" id="A0A8J2ZG12"/>
<reference evidence="1" key="2">
    <citation type="submission" date="2020-09" db="EMBL/GenBank/DDBJ databases">
        <authorList>
            <person name="Sun Q."/>
            <person name="Zhou Y."/>
        </authorList>
    </citation>
    <scope>NUCLEOTIDE SEQUENCE</scope>
    <source>
        <strain evidence="1">CGMCC 1.15762</strain>
    </source>
</reference>
<protein>
    <submittedName>
        <fullName evidence="1">Tail fiber protein</fullName>
    </submittedName>
</protein>
<gene>
    <name evidence="1" type="ORF">GCM10011415_02020</name>
</gene>
<comment type="caution">
    <text evidence="1">The sequence shown here is derived from an EMBL/GenBank/DDBJ whole genome shotgun (WGS) entry which is preliminary data.</text>
</comment>
<name>A0A8J2ZG12_9RHOB</name>
<sequence>MPTWYSDGTVSVTNGNTTVTGSGTAWVASVKLGQAIYLPDGRLYEIAVVVSNTQITLATPYQGSTQTGAVYQILPIDGLLEEASNALFSAIDTMRGHNEGTLAGRFPVGTNAQPSVRGASDGNTGVNLPGGDVLDFVTNAIRRARLSSAGLQLDAPLIGTAVMASLTDTTGGKVVTNGGHGLGTLTPPAVTDLDAFDTPNGWYRTISPSLAGVRPTHSGAALSSVYGFLHVQRYDNGGIKQVYTSVANAGFASMRTWEREGTIGGGWNPWRENYSTRNVLGAVSQSGGSPTGGLFEYGSNANGSYLRLADGTQICWGSQSLSSIAIGVAYAGGFRSGSVASANFPAPFAASPNVNSDTNDIATGDAIPVSAVRTSTTVQFRWWRAEAGTVDVNASYTAIGRWF</sequence>
<proteinExistence type="predicted"/>
<dbReference type="CDD" id="cd19958">
    <property type="entry name" value="pyocin_knob"/>
    <property type="match status" value="1"/>
</dbReference>
<accession>A0A8J2ZG12</accession>
<organism evidence="1 2">
    <name type="scientific">Salipiger pallidus</name>
    <dbReference type="NCBI Taxonomy" id="1775170"/>
    <lineage>
        <taxon>Bacteria</taxon>
        <taxon>Pseudomonadati</taxon>
        <taxon>Pseudomonadota</taxon>
        <taxon>Alphaproteobacteria</taxon>
        <taxon>Rhodobacterales</taxon>
        <taxon>Roseobacteraceae</taxon>
        <taxon>Salipiger</taxon>
    </lineage>
</organism>